<name>A0A315Z5Z0_SEDFL</name>
<reference evidence="10 11" key="1">
    <citation type="submission" date="2018-03" db="EMBL/GenBank/DDBJ databases">
        <title>Genomic Encyclopedia of Archaeal and Bacterial Type Strains, Phase II (KMG-II): from individual species to whole genera.</title>
        <authorList>
            <person name="Goeker M."/>
        </authorList>
    </citation>
    <scope>NUCLEOTIDE SEQUENCE [LARGE SCALE GENOMIC DNA]</scope>
    <source>
        <strain evidence="10 11">DSM 28229</strain>
    </source>
</reference>
<dbReference type="AlphaFoldDB" id="A0A315Z5Z0"/>
<dbReference type="Pfam" id="PF03422">
    <property type="entry name" value="CBM_6"/>
    <property type="match status" value="1"/>
</dbReference>
<keyword evidence="3 7" id="KW-0378">Hydrolase</keyword>
<keyword evidence="5 7" id="KW-0326">Glycosidase</keyword>
<keyword evidence="11" id="KW-1185">Reference proteome</keyword>
<keyword evidence="2" id="KW-0624">Polysaccharide degradation</keyword>
<evidence type="ECO:0000313" key="10">
    <source>
        <dbReference type="EMBL" id="PWJ37996.1"/>
    </source>
</evidence>
<dbReference type="GO" id="GO:0004553">
    <property type="term" value="F:hydrolase activity, hydrolyzing O-glycosyl compounds"/>
    <property type="evidence" value="ECO:0007669"/>
    <property type="project" value="InterPro"/>
</dbReference>
<evidence type="ECO:0000256" key="7">
    <source>
        <dbReference type="RuleBase" id="RU361187"/>
    </source>
</evidence>
<dbReference type="GO" id="GO:0045493">
    <property type="term" value="P:xylan catabolic process"/>
    <property type="evidence" value="ECO:0007669"/>
    <property type="project" value="UniProtKB-KW"/>
</dbReference>
<feature type="chain" id="PRO_5016303126" evidence="8">
    <location>
        <begin position="20"/>
        <end position="512"/>
    </location>
</feature>
<dbReference type="Gene3D" id="2.60.120.260">
    <property type="entry name" value="Galactose-binding domain-like"/>
    <property type="match status" value="1"/>
</dbReference>
<keyword evidence="8" id="KW-0732">Signal</keyword>
<gene>
    <name evidence="10" type="ORF">BC781_108131</name>
</gene>
<feature type="signal peptide" evidence="8">
    <location>
        <begin position="1"/>
        <end position="19"/>
    </location>
</feature>
<evidence type="ECO:0000256" key="4">
    <source>
        <dbReference type="ARBA" id="ARBA00023277"/>
    </source>
</evidence>
<dbReference type="InterPro" id="IPR006710">
    <property type="entry name" value="Glyco_hydro_43"/>
</dbReference>
<dbReference type="OrthoDB" id="3308423at2"/>
<feature type="domain" description="CBM6" evidence="9">
    <location>
        <begin position="402"/>
        <end position="501"/>
    </location>
</feature>
<evidence type="ECO:0000259" key="9">
    <source>
        <dbReference type="Pfam" id="PF03422"/>
    </source>
</evidence>
<feature type="site" description="Important for catalytic activity, responsible for pKa modulation of the active site Glu and correct orientation of both the proton donor and substrate" evidence="6">
    <location>
        <position position="178"/>
    </location>
</feature>
<dbReference type="SUPFAM" id="SSF75005">
    <property type="entry name" value="Arabinanase/levansucrase/invertase"/>
    <property type="match status" value="1"/>
</dbReference>
<evidence type="ECO:0000256" key="6">
    <source>
        <dbReference type="PIRSR" id="PIRSR606710-2"/>
    </source>
</evidence>
<evidence type="ECO:0000256" key="8">
    <source>
        <dbReference type="SAM" id="SignalP"/>
    </source>
</evidence>
<evidence type="ECO:0000256" key="2">
    <source>
        <dbReference type="ARBA" id="ARBA00022651"/>
    </source>
</evidence>
<dbReference type="Gene3D" id="2.115.10.20">
    <property type="entry name" value="Glycosyl hydrolase domain, family 43"/>
    <property type="match status" value="1"/>
</dbReference>
<dbReference type="CDD" id="cd04084">
    <property type="entry name" value="CBM6_xylanase-like"/>
    <property type="match status" value="1"/>
</dbReference>
<keyword evidence="2" id="KW-0858">Xylan degradation</keyword>
<proteinExistence type="inferred from homology"/>
<evidence type="ECO:0000256" key="5">
    <source>
        <dbReference type="ARBA" id="ARBA00023295"/>
    </source>
</evidence>
<dbReference type="InterPro" id="IPR005084">
    <property type="entry name" value="CBM6"/>
</dbReference>
<evidence type="ECO:0000256" key="3">
    <source>
        <dbReference type="ARBA" id="ARBA00022801"/>
    </source>
</evidence>
<evidence type="ECO:0000256" key="1">
    <source>
        <dbReference type="ARBA" id="ARBA00009865"/>
    </source>
</evidence>
<dbReference type="PANTHER" id="PTHR43772:SF2">
    <property type="entry name" value="PUTATIVE (AFU_ORTHOLOGUE AFUA_2G04480)-RELATED"/>
    <property type="match status" value="1"/>
</dbReference>
<accession>A0A315Z5Z0</accession>
<dbReference type="CDD" id="cd08990">
    <property type="entry name" value="GH43_AXH_like"/>
    <property type="match status" value="1"/>
</dbReference>
<dbReference type="InterPro" id="IPR052176">
    <property type="entry name" value="Glycosyl_Hydrlase_43_Enz"/>
</dbReference>
<dbReference type="EMBL" id="QGDO01000008">
    <property type="protein sequence ID" value="PWJ37996.1"/>
    <property type="molecule type" value="Genomic_DNA"/>
</dbReference>
<protein>
    <submittedName>
        <fullName evidence="10">Carbohydrate binding protein with CBM6 domain</fullName>
    </submittedName>
</protein>
<keyword evidence="4" id="KW-0119">Carbohydrate metabolism</keyword>
<dbReference type="PANTHER" id="PTHR43772">
    <property type="entry name" value="ENDO-1,4-BETA-XYLANASE"/>
    <property type="match status" value="1"/>
</dbReference>
<comment type="caution">
    <text evidence="10">The sequence shown here is derived from an EMBL/GenBank/DDBJ whole genome shotgun (WGS) entry which is preliminary data.</text>
</comment>
<dbReference type="InterPro" id="IPR023296">
    <property type="entry name" value="Glyco_hydro_beta-prop_sf"/>
</dbReference>
<dbReference type="Proteomes" id="UP000245535">
    <property type="component" value="Unassembled WGS sequence"/>
</dbReference>
<evidence type="ECO:0000313" key="11">
    <source>
        <dbReference type="Proteomes" id="UP000245535"/>
    </source>
</evidence>
<dbReference type="RefSeq" id="WP_109622215.1">
    <property type="nucleotide sequence ID" value="NZ_QGDO01000008.1"/>
</dbReference>
<comment type="similarity">
    <text evidence="1 7">Belongs to the glycosyl hydrolase 43 family.</text>
</comment>
<dbReference type="Pfam" id="PF04616">
    <property type="entry name" value="Glyco_hydro_43"/>
    <property type="match status" value="1"/>
</dbReference>
<organism evidence="10 11">
    <name type="scientific">Sediminitomix flava</name>
    <dbReference type="NCBI Taxonomy" id="379075"/>
    <lineage>
        <taxon>Bacteria</taxon>
        <taxon>Pseudomonadati</taxon>
        <taxon>Bacteroidota</taxon>
        <taxon>Cytophagia</taxon>
        <taxon>Cytophagales</taxon>
        <taxon>Flammeovirgaceae</taxon>
        <taxon>Sediminitomix</taxon>
    </lineage>
</organism>
<dbReference type="GO" id="GO:0030246">
    <property type="term" value="F:carbohydrate binding"/>
    <property type="evidence" value="ECO:0007669"/>
    <property type="project" value="InterPro"/>
</dbReference>
<sequence>MKSILFSIGLSLLTVGAFAQKQKKENVNKEPYPLGNPVITHMYTADASPHVMPDGRVWMVTSVDHEDGGGYSTMHAYHTFSSSDMKNWVDHGEILHINDIIPENTTENEKDWALWAPDMIYKDGLYYLYYPVRILDNVASEKAGKRIVTSYIAVAVSDSPTKRFRVVNPKIEGTKGIDPAVFIDDDGEMYLYWGEHMAAKLADNMIELASKPVKLEVGTKRFMEAVWMNKVGEEYHISYHTKYDWKIKITKDNYLDPDRKKSELSYSVGKSPMGPFTYAGTLNYELGTNVNNGPKSPNGPYVPWFQTQSNHGGIVEFHGQEYLFYHTSALSSWRQDKFEGPGTWTQRSVCIDKLNYDKGNKIIPVQQTIEGVNSVKVKQSFEQSLKLKKAKIEGRVKLVDNAILEVNGQANVSFEKVNLGTGYYYFDLKTLEAAAYAIEIRLDSTEGELLGTIKLDDKSKERNKGVASCFLRDAKGKRIVYLVFKSKEGNKKPLQIKDLRFFAGTPLKVNTI</sequence>